<dbReference type="NCBIfam" id="TIGR01511">
    <property type="entry name" value="ATPase-IB1_Cu"/>
    <property type="match status" value="1"/>
</dbReference>
<dbReference type="SUPFAM" id="SSF81665">
    <property type="entry name" value="Calcium ATPase, transmembrane domain M"/>
    <property type="match status" value="1"/>
</dbReference>
<evidence type="ECO:0000256" key="6">
    <source>
        <dbReference type="ARBA" id="ARBA00022692"/>
    </source>
</evidence>
<dbReference type="SUPFAM" id="SSF55008">
    <property type="entry name" value="HMA, heavy metal-associated domain"/>
    <property type="match status" value="1"/>
</dbReference>
<comment type="similarity">
    <text evidence="2 15">Belongs to the cation transport ATPase (P-type) (TC 3.A.3) family. Type IB subfamily.</text>
</comment>
<protein>
    <submittedName>
        <fullName evidence="17">Cu2+-exporting ATPase</fullName>
    </submittedName>
</protein>
<dbReference type="InterPro" id="IPR023214">
    <property type="entry name" value="HAD_sf"/>
</dbReference>
<evidence type="ECO:0000256" key="9">
    <source>
        <dbReference type="ARBA" id="ARBA00022840"/>
    </source>
</evidence>
<feature type="transmembrane region" description="Helical" evidence="15">
    <location>
        <begin position="699"/>
        <end position="717"/>
    </location>
</feature>
<dbReference type="Pfam" id="PF00403">
    <property type="entry name" value="HMA"/>
    <property type="match status" value="1"/>
</dbReference>
<dbReference type="InterPro" id="IPR036412">
    <property type="entry name" value="HAD-like_sf"/>
</dbReference>
<keyword evidence="7 15" id="KW-0479">Metal-binding</keyword>
<dbReference type="Gene3D" id="3.40.1110.10">
    <property type="entry name" value="Calcium-transporting ATPase, cytoplasmic domain N"/>
    <property type="match status" value="1"/>
</dbReference>
<keyword evidence="12 15" id="KW-1133">Transmembrane helix</keyword>
<dbReference type="PANTHER" id="PTHR43520:SF5">
    <property type="entry name" value="CATION-TRANSPORTING P-TYPE ATPASE-RELATED"/>
    <property type="match status" value="1"/>
</dbReference>
<feature type="domain" description="HMA" evidence="16">
    <location>
        <begin position="19"/>
        <end position="85"/>
    </location>
</feature>
<reference evidence="17 18" key="1">
    <citation type="submission" date="2020-03" db="EMBL/GenBank/DDBJ databases">
        <title>Genomic Encyclopedia of Type Strains, Phase IV (KMG-IV): sequencing the most valuable type-strain genomes for metagenomic binning, comparative biology and taxonomic classification.</title>
        <authorList>
            <person name="Goeker M."/>
        </authorList>
    </citation>
    <scope>NUCLEOTIDE SEQUENCE [LARGE SCALE GENOMIC DNA]</scope>
    <source>
        <strain evidence="17 18">DSM 103870</strain>
    </source>
</reference>
<dbReference type="EMBL" id="JAASQI010000003">
    <property type="protein sequence ID" value="NIJ57717.1"/>
    <property type="molecule type" value="Genomic_DNA"/>
</dbReference>
<dbReference type="Pfam" id="PF00122">
    <property type="entry name" value="E1-E2_ATPase"/>
    <property type="match status" value="1"/>
</dbReference>
<accession>A0ABX0UYB0</accession>
<feature type="transmembrane region" description="Helical" evidence="15">
    <location>
        <begin position="172"/>
        <end position="194"/>
    </location>
</feature>
<dbReference type="PROSITE" id="PS00154">
    <property type="entry name" value="ATPASE_E1_E2"/>
    <property type="match status" value="1"/>
</dbReference>
<dbReference type="CDD" id="cd00371">
    <property type="entry name" value="HMA"/>
    <property type="match status" value="1"/>
</dbReference>
<organism evidence="17 18">
    <name type="scientific">Pseudochelatococcus lubricantis</name>
    <dbReference type="NCBI Taxonomy" id="1538102"/>
    <lineage>
        <taxon>Bacteria</taxon>
        <taxon>Pseudomonadati</taxon>
        <taxon>Pseudomonadota</taxon>
        <taxon>Alphaproteobacteria</taxon>
        <taxon>Hyphomicrobiales</taxon>
        <taxon>Chelatococcaceae</taxon>
        <taxon>Pseudochelatococcus</taxon>
    </lineage>
</organism>
<evidence type="ECO:0000256" key="13">
    <source>
        <dbReference type="ARBA" id="ARBA00023065"/>
    </source>
</evidence>
<dbReference type="PROSITE" id="PS50846">
    <property type="entry name" value="HMA_2"/>
    <property type="match status" value="1"/>
</dbReference>
<feature type="transmembrane region" description="Helical" evidence="15">
    <location>
        <begin position="382"/>
        <end position="405"/>
    </location>
</feature>
<dbReference type="InterPro" id="IPR008250">
    <property type="entry name" value="ATPase_P-typ_transduc_dom_A_sf"/>
</dbReference>
<dbReference type="NCBIfam" id="TIGR01525">
    <property type="entry name" value="ATPase-IB_hvy"/>
    <property type="match status" value="1"/>
</dbReference>
<dbReference type="InterPro" id="IPR023298">
    <property type="entry name" value="ATPase_P-typ_TM_dom_sf"/>
</dbReference>
<dbReference type="SUPFAM" id="SSF56784">
    <property type="entry name" value="HAD-like"/>
    <property type="match status" value="1"/>
</dbReference>
<feature type="transmembrane region" description="Helical" evidence="15">
    <location>
        <begin position="674"/>
        <end position="693"/>
    </location>
</feature>
<evidence type="ECO:0000313" key="18">
    <source>
        <dbReference type="Proteomes" id="UP001429580"/>
    </source>
</evidence>
<dbReference type="InterPro" id="IPR027256">
    <property type="entry name" value="P-typ_ATPase_IB"/>
</dbReference>
<keyword evidence="14 15" id="KW-0472">Membrane</keyword>
<evidence type="ECO:0000256" key="14">
    <source>
        <dbReference type="ARBA" id="ARBA00023136"/>
    </source>
</evidence>
<comment type="caution">
    <text evidence="17">The sequence shown here is derived from an EMBL/GenBank/DDBJ whole genome shotgun (WGS) entry which is preliminary data.</text>
</comment>
<keyword evidence="13" id="KW-0406">Ion transport</keyword>
<dbReference type="PANTHER" id="PTHR43520">
    <property type="entry name" value="ATP7, ISOFORM B"/>
    <property type="match status" value="1"/>
</dbReference>
<evidence type="ECO:0000256" key="12">
    <source>
        <dbReference type="ARBA" id="ARBA00022989"/>
    </source>
</evidence>
<name>A0ABX0UYB0_9HYPH</name>
<evidence type="ECO:0000256" key="4">
    <source>
        <dbReference type="ARBA" id="ARBA00022475"/>
    </source>
</evidence>
<evidence type="ECO:0000256" key="3">
    <source>
        <dbReference type="ARBA" id="ARBA00022448"/>
    </source>
</evidence>
<keyword evidence="10" id="KW-0460">Magnesium</keyword>
<dbReference type="InterPro" id="IPR001757">
    <property type="entry name" value="P_typ_ATPase"/>
</dbReference>
<keyword evidence="18" id="KW-1185">Reference proteome</keyword>
<dbReference type="SUPFAM" id="SSF81653">
    <property type="entry name" value="Calcium ATPase, transduction domain A"/>
    <property type="match status" value="1"/>
</dbReference>
<sequence length="746" mass="78350">MTAAALDLTGFIRHENGAARLDLAVEGMTCAACIGEIEHGLQELPGLVGARVNYSRHRLTVNWDERRLTPSAILDALRRLGYRAQPYVAREAEEAEAQRMQHLLKCLAVAGFASMNVMLLSVSVWAGNVSDITPETRDMFHWISALIALPAAAYAGQPFFSSAWRAIRSRHLNMDVPITLGIMLGLGMSIVETMNHAENAYFDAAVTLLFFLLCGRVLDQAMRRKTRAVAGNLAALKAATARRVEADGTLTLTPAEALRPGERVQVLPGERVPADGRALSGESAVDESLITGETHPRDVASGDTVYAGSLNRNGTLTLEVTAAGEATLIDDIERLLEAAQEGRSRYLHLADRAARAYAPIVHGAALITLVVWMLTGHSFHDAAITAIAVLIITCPCALALAIPAVQVVAAGTLFRANLLLGSGDALERLAEADTIVFDKTGTLTVPDPRVANAPDVPADLLAVAGRLALSSSHPLSAAVAREAGRAAPFEAVEEHPGEGVRTVAGGVETRLGSPAFCGFTDHPQPSGADTSLVAVMLGDRRALLEIRQTLRADAVRVARELARQGLSLIVLSGDRPDAVAPVAGQLGIEAWRGGLKPQDKIAALAALKAQGRKVLMVGDGLNDAPALAAAHVSLSPVTAADLTQAQADGVFLGDRLAPVLAAVRVSRRARRLMLQNLGIAAIYNLIAVPLAFLGQVTPLVAAVAMSGSSLLVTANALRARLGADRDARAEPAVTAPPGVAIQEGLS</sequence>
<evidence type="ECO:0000256" key="10">
    <source>
        <dbReference type="ARBA" id="ARBA00022842"/>
    </source>
</evidence>
<dbReference type="PROSITE" id="PS01047">
    <property type="entry name" value="HMA_1"/>
    <property type="match status" value="1"/>
</dbReference>
<feature type="transmembrane region" description="Helical" evidence="15">
    <location>
        <begin position="356"/>
        <end position="376"/>
    </location>
</feature>
<dbReference type="NCBIfam" id="TIGR01512">
    <property type="entry name" value="ATPase-IB2_Cd"/>
    <property type="match status" value="1"/>
</dbReference>
<dbReference type="InterPro" id="IPR017969">
    <property type="entry name" value="Heavy-metal-associated_CS"/>
</dbReference>
<evidence type="ECO:0000259" key="16">
    <source>
        <dbReference type="PROSITE" id="PS50846"/>
    </source>
</evidence>
<keyword evidence="5" id="KW-0597">Phosphoprotein</keyword>
<keyword evidence="8 15" id="KW-0547">Nucleotide-binding</keyword>
<keyword evidence="11" id="KW-1278">Translocase</keyword>
<keyword evidence="3" id="KW-0813">Transport</keyword>
<dbReference type="NCBIfam" id="TIGR01494">
    <property type="entry name" value="ATPase_P-type"/>
    <property type="match status" value="1"/>
</dbReference>
<dbReference type="PRINTS" id="PR00943">
    <property type="entry name" value="CUATPASE"/>
</dbReference>
<dbReference type="Proteomes" id="UP001429580">
    <property type="component" value="Unassembled WGS sequence"/>
</dbReference>
<feature type="transmembrane region" description="Helical" evidence="15">
    <location>
        <begin position="139"/>
        <end position="160"/>
    </location>
</feature>
<feature type="transmembrane region" description="Helical" evidence="15">
    <location>
        <begin position="200"/>
        <end position="218"/>
    </location>
</feature>
<proteinExistence type="inferred from homology"/>
<keyword evidence="6 15" id="KW-0812">Transmembrane</keyword>
<evidence type="ECO:0000256" key="2">
    <source>
        <dbReference type="ARBA" id="ARBA00006024"/>
    </source>
</evidence>
<evidence type="ECO:0000256" key="15">
    <source>
        <dbReference type="RuleBase" id="RU362081"/>
    </source>
</evidence>
<keyword evidence="4 15" id="KW-1003">Cell membrane</keyword>
<dbReference type="RefSeq" id="WP_166950607.1">
    <property type="nucleotide sequence ID" value="NZ_JAASQI010000003.1"/>
</dbReference>
<evidence type="ECO:0000256" key="5">
    <source>
        <dbReference type="ARBA" id="ARBA00022553"/>
    </source>
</evidence>
<dbReference type="InterPro" id="IPR059000">
    <property type="entry name" value="ATPase_P-type_domA"/>
</dbReference>
<evidence type="ECO:0000256" key="8">
    <source>
        <dbReference type="ARBA" id="ARBA00022741"/>
    </source>
</evidence>
<evidence type="ECO:0000256" key="7">
    <source>
        <dbReference type="ARBA" id="ARBA00022723"/>
    </source>
</evidence>
<keyword evidence="9 15" id="KW-0067">ATP-binding</keyword>
<dbReference type="Gene3D" id="2.70.150.10">
    <property type="entry name" value="Calcium-transporting ATPase, cytoplasmic transduction domain A"/>
    <property type="match status" value="1"/>
</dbReference>
<dbReference type="Pfam" id="PF00702">
    <property type="entry name" value="Hydrolase"/>
    <property type="match status" value="1"/>
</dbReference>
<comment type="subcellular location">
    <subcellularLocation>
        <location evidence="1">Cell membrane</location>
        <topology evidence="1">Multi-pass membrane protein</topology>
    </subcellularLocation>
</comment>
<gene>
    <name evidence="17" type="ORF">FHS82_001553</name>
</gene>
<feature type="transmembrane region" description="Helical" evidence="15">
    <location>
        <begin position="106"/>
        <end position="127"/>
    </location>
</feature>
<dbReference type="InterPro" id="IPR036163">
    <property type="entry name" value="HMA_dom_sf"/>
</dbReference>
<dbReference type="Gene3D" id="3.30.70.100">
    <property type="match status" value="1"/>
</dbReference>
<dbReference type="InterPro" id="IPR018303">
    <property type="entry name" value="ATPase_P-typ_P_site"/>
</dbReference>
<dbReference type="InterPro" id="IPR006121">
    <property type="entry name" value="HMA_dom"/>
</dbReference>
<evidence type="ECO:0000256" key="1">
    <source>
        <dbReference type="ARBA" id="ARBA00004651"/>
    </source>
</evidence>
<dbReference type="PRINTS" id="PR00119">
    <property type="entry name" value="CATATPASE"/>
</dbReference>
<dbReference type="Gene3D" id="3.40.50.1000">
    <property type="entry name" value="HAD superfamily/HAD-like"/>
    <property type="match status" value="1"/>
</dbReference>
<evidence type="ECO:0000256" key="11">
    <source>
        <dbReference type="ARBA" id="ARBA00022967"/>
    </source>
</evidence>
<dbReference type="InterPro" id="IPR023299">
    <property type="entry name" value="ATPase_P-typ_cyto_dom_N"/>
</dbReference>
<evidence type="ECO:0000313" key="17">
    <source>
        <dbReference type="EMBL" id="NIJ57717.1"/>
    </source>
</evidence>